<evidence type="ECO:0000313" key="1">
    <source>
        <dbReference type="EMBL" id="KGF48565.1"/>
    </source>
</evidence>
<organism evidence="1 2">
    <name type="scientific">Prevotella melaninogenica DNF00666</name>
    <dbReference type="NCBI Taxonomy" id="1401073"/>
    <lineage>
        <taxon>Bacteria</taxon>
        <taxon>Pseudomonadati</taxon>
        <taxon>Bacteroidota</taxon>
        <taxon>Bacteroidia</taxon>
        <taxon>Bacteroidales</taxon>
        <taxon>Prevotellaceae</taxon>
        <taxon>Prevotella</taxon>
    </lineage>
</organism>
<feature type="non-terminal residue" evidence="1">
    <location>
        <position position="199"/>
    </location>
</feature>
<dbReference type="Proteomes" id="UP000029578">
    <property type="component" value="Unassembled WGS sequence"/>
</dbReference>
<protein>
    <submittedName>
        <fullName evidence="1">Phospholipase</fullName>
    </submittedName>
</protein>
<gene>
    <name evidence="1" type="ORF">HMPREF0661_06725</name>
</gene>
<sequence length="199" mass="22414">MISGQIAFQWGKRTLYNLTVIYALLCTMLLYGCDGDTTVNSESASHQSTTIRLTIEVPNGGVDNNKMVATRSFTYGFEGDMVLPKLRLKEGETSEGLCVIRNENPKIPIRCVQVKWKTRGGVLWCDTLNADVEAPHDEKIGNWQACFLLGHGTYDEKTHKIKIGVERLARPINQNEEQLWNMPYLSAWLPLETSDGLHL</sequence>
<dbReference type="EMBL" id="JRNS01000351">
    <property type="protein sequence ID" value="KGF48565.1"/>
    <property type="molecule type" value="Genomic_DNA"/>
</dbReference>
<name>A0A096AP48_9BACT</name>
<comment type="caution">
    <text evidence="1">The sequence shown here is derived from an EMBL/GenBank/DDBJ whole genome shotgun (WGS) entry which is preliminary data.</text>
</comment>
<evidence type="ECO:0000313" key="2">
    <source>
        <dbReference type="Proteomes" id="UP000029578"/>
    </source>
</evidence>
<reference evidence="1 2" key="1">
    <citation type="submission" date="2014-07" db="EMBL/GenBank/DDBJ databases">
        <authorList>
            <person name="McCorrison J."/>
            <person name="Sanka R."/>
            <person name="Torralba M."/>
            <person name="Gillis M."/>
            <person name="Haft D.H."/>
            <person name="Methe B."/>
            <person name="Sutton G."/>
            <person name="Nelson K.E."/>
        </authorList>
    </citation>
    <scope>NUCLEOTIDE SEQUENCE [LARGE SCALE GENOMIC DNA]</scope>
    <source>
        <strain evidence="1 2">DNF00666</strain>
    </source>
</reference>
<dbReference type="AlphaFoldDB" id="A0A096AP48"/>
<accession>A0A096AP48</accession>
<proteinExistence type="predicted"/>